<dbReference type="PANTHER" id="PTHR12400">
    <property type="entry name" value="INOSITOL POLYPHOSPHATE KINASE"/>
    <property type="match status" value="1"/>
</dbReference>
<evidence type="ECO:0000313" key="11">
    <source>
        <dbReference type="WBParaSite" id="ASIM_0001188701-mRNA-1"/>
    </source>
</evidence>
<keyword evidence="2 8" id="KW-0808">Transferase</keyword>
<dbReference type="OrthoDB" id="338650at2759"/>
<reference evidence="11" key="1">
    <citation type="submission" date="2017-02" db="UniProtKB">
        <authorList>
            <consortium name="WormBaseParasite"/>
        </authorList>
    </citation>
    <scope>IDENTIFICATION</scope>
</reference>
<organism evidence="11">
    <name type="scientific">Anisakis simplex</name>
    <name type="common">Herring worm</name>
    <dbReference type="NCBI Taxonomy" id="6269"/>
    <lineage>
        <taxon>Eukaryota</taxon>
        <taxon>Metazoa</taxon>
        <taxon>Ecdysozoa</taxon>
        <taxon>Nematoda</taxon>
        <taxon>Chromadorea</taxon>
        <taxon>Rhabditida</taxon>
        <taxon>Spirurina</taxon>
        <taxon>Ascaridomorpha</taxon>
        <taxon>Ascaridoidea</taxon>
        <taxon>Anisakidae</taxon>
        <taxon>Anisakis</taxon>
        <taxon>Anisakis simplex complex</taxon>
    </lineage>
</organism>
<dbReference type="GO" id="GO:0051765">
    <property type="term" value="F:inositol tetrakisphosphate kinase activity"/>
    <property type="evidence" value="ECO:0007669"/>
    <property type="project" value="TreeGrafter"/>
</dbReference>
<evidence type="ECO:0000256" key="6">
    <source>
        <dbReference type="ARBA" id="ARBA00036164"/>
    </source>
</evidence>
<name>A0A0M3JUM1_ANISI</name>
<comment type="catalytic activity">
    <reaction evidence="6">
        <text>1D-myo-inositol 1,4,5-trisphosphate + 2 ATP = 1D-myo-inositol 1,3,4,5,6-pentakisphosphate + 2 ADP + 2 H(+)</text>
        <dbReference type="Rhea" id="RHEA:32359"/>
        <dbReference type="ChEBI" id="CHEBI:15378"/>
        <dbReference type="ChEBI" id="CHEBI:30616"/>
        <dbReference type="ChEBI" id="CHEBI:57733"/>
        <dbReference type="ChEBI" id="CHEBI:203600"/>
        <dbReference type="ChEBI" id="CHEBI:456216"/>
        <dbReference type="EC" id="2.7.1.151"/>
    </reaction>
</comment>
<dbReference type="EMBL" id="UYRR01031062">
    <property type="protein sequence ID" value="VDK44876.1"/>
    <property type="molecule type" value="Genomic_DNA"/>
</dbReference>
<dbReference type="GO" id="GO:0032958">
    <property type="term" value="P:inositol phosphate biosynthetic process"/>
    <property type="evidence" value="ECO:0007669"/>
    <property type="project" value="InterPro"/>
</dbReference>
<dbReference type="GO" id="GO:0008440">
    <property type="term" value="F:inositol-1,4,5-trisphosphate 3-kinase activity"/>
    <property type="evidence" value="ECO:0007669"/>
    <property type="project" value="TreeGrafter"/>
</dbReference>
<evidence type="ECO:0000256" key="1">
    <source>
        <dbReference type="ARBA" id="ARBA00007374"/>
    </source>
</evidence>
<accession>A0A0M3JUM1</accession>
<evidence type="ECO:0000256" key="3">
    <source>
        <dbReference type="ARBA" id="ARBA00022741"/>
    </source>
</evidence>
<dbReference type="SUPFAM" id="SSF56104">
    <property type="entry name" value="SAICAR synthase-like"/>
    <property type="match status" value="1"/>
</dbReference>
<protein>
    <recommendedName>
        <fullName evidence="8">Kinase</fullName>
        <ecNumber evidence="8">2.7.-.-</ecNumber>
    </recommendedName>
</protein>
<proteinExistence type="inferred from homology"/>
<evidence type="ECO:0000256" key="5">
    <source>
        <dbReference type="ARBA" id="ARBA00022840"/>
    </source>
</evidence>
<evidence type="ECO:0000313" key="10">
    <source>
        <dbReference type="Proteomes" id="UP000267096"/>
    </source>
</evidence>
<dbReference type="GO" id="GO:0005634">
    <property type="term" value="C:nucleus"/>
    <property type="evidence" value="ECO:0007669"/>
    <property type="project" value="TreeGrafter"/>
</dbReference>
<evidence type="ECO:0000256" key="2">
    <source>
        <dbReference type="ARBA" id="ARBA00022679"/>
    </source>
</evidence>
<evidence type="ECO:0000313" key="9">
    <source>
        <dbReference type="EMBL" id="VDK44876.1"/>
    </source>
</evidence>
<dbReference type="EC" id="2.7.-.-" evidence="8"/>
<dbReference type="Proteomes" id="UP000267096">
    <property type="component" value="Unassembled WGS sequence"/>
</dbReference>
<comment type="similarity">
    <text evidence="1 8">Belongs to the inositol phosphokinase (IPK) family.</text>
</comment>
<sequence length="305" mass="35645">MKPGQTQLPENFEWFSEQIAGHHPSVVRNGEREIGFIKEKGSELLMKPVQEGVRGQCEVAVYDRINEWILNDVLSRNNNNNNSSKFDNDRNRELFIRLAKFVPKYFGLKTIFIGPKEVQCLLLEDLTYRYKQPCTMDIKIGKVTYDPNSTPAKRRSETIKYPEQKIFGFRLLGYRMHCVEGRPPRVRDKMWGRSRTLENILEGEHKILSLSCSFIFLNDNNSLSEYNNNNNWQSIYHFYASSILIVYEACMDRPPRVCVRLIDFSHVFSANGLCDENYLFGLNNMVDFIEKFIDLKGEEKLRNGN</sequence>
<keyword evidence="10" id="KW-1185">Reference proteome</keyword>
<keyword evidence="3" id="KW-0547">Nucleotide-binding</keyword>
<dbReference type="Pfam" id="PF03770">
    <property type="entry name" value="IPK"/>
    <property type="match status" value="1"/>
</dbReference>
<dbReference type="GO" id="GO:0005737">
    <property type="term" value="C:cytoplasm"/>
    <property type="evidence" value="ECO:0007669"/>
    <property type="project" value="TreeGrafter"/>
</dbReference>
<evidence type="ECO:0000256" key="8">
    <source>
        <dbReference type="RuleBase" id="RU363090"/>
    </source>
</evidence>
<evidence type="ECO:0000256" key="7">
    <source>
        <dbReference type="ARBA" id="ARBA00036525"/>
    </source>
</evidence>
<gene>
    <name evidence="9" type="ORF">ASIM_LOCUS11353</name>
</gene>
<comment type="catalytic activity">
    <reaction evidence="7">
        <text>1D-myo-inositol 1,3,4,6-tetrakisphosphate + ATP = 1D-myo-inositol 1,3,4,5,6-pentakisphosphate + ADP + H(+)</text>
        <dbReference type="Rhea" id="RHEA:12717"/>
        <dbReference type="ChEBI" id="CHEBI:15378"/>
        <dbReference type="ChEBI" id="CHEBI:30616"/>
        <dbReference type="ChEBI" id="CHEBI:57660"/>
        <dbReference type="ChEBI" id="CHEBI:57733"/>
        <dbReference type="ChEBI" id="CHEBI:456216"/>
        <dbReference type="EC" id="2.7.1.140"/>
    </reaction>
</comment>
<keyword evidence="4 8" id="KW-0418">Kinase</keyword>
<dbReference type="InterPro" id="IPR038286">
    <property type="entry name" value="IPK_sf"/>
</dbReference>
<evidence type="ECO:0000256" key="4">
    <source>
        <dbReference type="ARBA" id="ARBA00022777"/>
    </source>
</evidence>
<dbReference type="AlphaFoldDB" id="A0A0M3JUM1"/>
<dbReference type="PANTHER" id="PTHR12400:SF51">
    <property type="entry name" value="INOSITOL POLYPHOSPHATE MULTIKINASE"/>
    <property type="match status" value="1"/>
</dbReference>
<dbReference type="InterPro" id="IPR005522">
    <property type="entry name" value="IPK"/>
</dbReference>
<dbReference type="Gene3D" id="3.30.470.160">
    <property type="entry name" value="Inositol polyphosphate kinase"/>
    <property type="match status" value="1"/>
</dbReference>
<dbReference type="WBParaSite" id="ASIM_0001188701-mRNA-1">
    <property type="protein sequence ID" value="ASIM_0001188701-mRNA-1"/>
    <property type="gene ID" value="ASIM_0001188701"/>
</dbReference>
<reference evidence="9 10" key="2">
    <citation type="submission" date="2018-11" db="EMBL/GenBank/DDBJ databases">
        <authorList>
            <consortium name="Pathogen Informatics"/>
        </authorList>
    </citation>
    <scope>NUCLEOTIDE SEQUENCE [LARGE SCALE GENOMIC DNA]</scope>
</reference>
<keyword evidence="5" id="KW-0067">ATP-binding</keyword>
<dbReference type="GO" id="GO:0005524">
    <property type="term" value="F:ATP binding"/>
    <property type="evidence" value="ECO:0007669"/>
    <property type="project" value="UniProtKB-KW"/>
</dbReference>